<proteinExistence type="predicted"/>
<dbReference type="RefSeq" id="WP_262684889.1">
    <property type="nucleotide sequence ID" value="NZ_JAOQIO010000059.1"/>
</dbReference>
<organism evidence="1 2">
    <name type="scientific">Paenibacillus baimaensis</name>
    <dbReference type="NCBI Taxonomy" id="2982185"/>
    <lineage>
        <taxon>Bacteria</taxon>
        <taxon>Bacillati</taxon>
        <taxon>Bacillota</taxon>
        <taxon>Bacilli</taxon>
        <taxon>Bacillales</taxon>
        <taxon>Paenibacillaceae</taxon>
        <taxon>Paenibacillus</taxon>
    </lineage>
</organism>
<dbReference type="Proteomes" id="UP001652445">
    <property type="component" value="Unassembled WGS sequence"/>
</dbReference>
<name>A0ABT2UG79_9BACL</name>
<comment type="caution">
    <text evidence="1">The sequence shown here is derived from an EMBL/GenBank/DDBJ whole genome shotgun (WGS) entry which is preliminary data.</text>
</comment>
<evidence type="ECO:0000313" key="1">
    <source>
        <dbReference type="EMBL" id="MCU6793633.1"/>
    </source>
</evidence>
<sequence>MEKEQLLNEMKQDMLREIQNVVKEIRLDESDEVCYISLLGTDYEPVLGLITLGIKSYRDKLIKEEHRQKLWYLWNSGEMPVKYQVGLEKVLPSFQEKQENFVELIGDNEWEDSWKACQNVRFEVAYQLNSFDWSKILPITTDFVLYSDWEAIDVENGGLERSIPKEKLIILKEYSLV</sequence>
<gene>
    <name evidence="1" type="ORF">OB236_16125</name>
</gene>
<reference evidence="1 2" key="1">
    <citation type="submission" date="2022-09" db="EMBL/GenBank/DDBJ databases">
        <authorList>
            <person name="Han X.L."/>
            <person name="Wang Q."/>
            <person name="Lu T."/>
        </authorList>
    </citation>
    <scope>NUCLEOTIDE SEQUENCE [LARGE SCALE GENOMIC DNA]</scope>
    <source>
        <strain evidence="1 2">WQ 127069</strain>
    </source>
</reference>
<accession>A0ABT2UG79</accession>
<keyword evidence="2" id="KW-1185">Reference proteome</keyword>
<evidence type="ECO:0008006" key="3">
    <source>
        <dbReference type="Google" id="ProtNLM"/>
    </source>
</evidence>
<protein>
    <recommendedName>
        <fullName evidence="3">DUF4303 domain-containing protein</fullName>
    </recommendedName>
</protein>
<evidence type="ECO:0000313" key="2">
    <source>
        <dbReference type="Proteomes" id="UP001652445"/>
    </source>
</evidence>
<dbReference type="EMBL" id="JAOQIO010000059">
    <property type="protein sequence ID" value="MCU6793633.1"/>
    <property type="molecule type" value="Genomic_DNA"/>
</dbReference>